<dbReference type="InterPro" id="IPR017945">
    <property type="entry name" value="DHBP_synth_RibB-like_a/b_dom"/>
</dbReference>
<feature type="region of interest" description="Disordered" evidence="15">
    <location>
        <begin position="1"/>
        <end position="39"/>
    </location>
</feature>
<dbReference type="Pfam" id="PF00926">
    <property type="entry name" value="DHBP_synthase"/>
    <property type="match status" value="1"/>
</dbReference>
<dbReference type="GO" id="GO:0008686">
    <property type="term" value="F:3,4-dihydroxy-2-butanone-4-phosphate synthase activity"/>
    <property type="evidence" value="ECO:0007669"/>
    <property type="project" value="UniProtKB-UniRule"/>
</dbReference>
<evidence type="ECO:0000256" key="6">
    <source>
        <dbReference type="ARBA" id="ARBA00008976"/>
    </source>
</evidence>
<dbReference type="GO" id="GO:0000287">
    <property type="term" value="F:magnesium ion binding"/>
    <property type="evidence" value="ECO:0007669"/>
    <property type="project" value="UniProtKB-UniRule"/>
</dbReference>
<feature type="binding site" evidence="14">
    <location>
        <begin position="68"/>
        <end position="69"/>
    </location>
    <ligand>
        <name>D-ribulose 5-phosphate</name>
        <dbReference type="ChEBI" id="CHEBI:58121"/>
    </ligand>
</feature>
<feature type="domain" description="GTP cyclohydrolase II" evidence="16">
    <location>
        <begin position="249"/>
        <end position="404"/>
    </location>
</feature>
<evidence type="ECO:0000313" key="18">
    <source>
        <dbReference type="Proteomes" id="UP000196655"/>
    </source>
</evidence>
<evidence type="ECO:0000256" key="5">
    <source>
        <dbReference type="ARBA" id="ARBA00005520"/>
    </source>
</evidence>
<dbReference type="GO" id="GO:0003935">
    <property type="term" value="F:GTP cyclohydrolase II activity"/>
    <property type="evidence" value="ECO:0007669"/>
    <property type="project" value="TreeGrafter"/>
</dbReference>
<comment type="cofactor">
    <cofactor evidence="14">
        <name>Mg(2+)</name>
        <dbReference type="ChEBI" id="CHEBI:18420"/>
    </cofactor>
    <cofactor evidence="14">
        <name>Mn(2+)</name>
        <dbReference type="ChEBI" id="CHEBI:29035"/>
    </cofactor>
    <text evidence="14">Binds 2 divalent metal cations per subunit. Magnesium or manganese.</text>
</comment>
<comment type="subunit">
    <text evidence="14">Homodimer.</text>
</comment>
<comment type="function">
    <text evidence="3 14">Catalyzes the conversion of D-ribulose 5-phosphate to formate and 3,4-dihydroxy-2-butanone 4-phosphate.</text>
</comment>
<evidence type="ECO:0000256" key="7">
    <source>
        <dbReference type="ARBA" id="ARBA00012153"/>
    </source>
</evidence>
<dbReference type="PANTHER" id="PTHR21327">
    <property type="entry name" value="GTP CYCLOHYDROLASE II-RELATED"/>
    <property type="match status" value="1"/>
</dbReference>
<dbReference type="Proteomes" id="UP000196655">
    <property type="component" value="Unassembled WGS sequence"/>
</dbReference>
<dbReference type="EMBL" id="NHON01000011">
    <property type="protein sequence ID" value="OWJ67639.1"/>
    <property type="molecule type" value="Genomic_DNA"/>
</dbReference>
<feature type="site" description="Essential for catalytic activity" evidence="14">
    <location>
        <position position="167"/>
    </location>
</feature>
<keyword evidence="9 14" id="KW-0686">Riboflavin biosynthesis</keyword>
<comment type="similarity">
    <text evidence="5">In the N-terminal section; belongs to the DHBP synthase family.</text>
</comment>
<dbReference type="InterPro" id="IPR036144">
    <property type="entry name" value="RibA-like_sf"/>
</dbReference>
<dbReference type="SUPFAM" id="SSF142695">
    <property type="entry name" value="RibA-like"/>
    <property type="match status" value="1"/>
</dbReference>
<keyword evidence="11 14" id="KW-0460">Magnesium</keyword>
<keyword evidence="10 14" id="KW-0479">Metal-binding</keyword>
<evidence type="ECO:0000256" key="4">
    <source>
        <dbReference type="ARBA" id="ARBA00004904"/>
    </source>
</evidence>
<gene>
    <name evidence="14" type="primary">ribB</name>
    <name evidence="17" type="ORF">BWR60_08095</name>
</gene>
<dbReference type="EC" id="4.1.99.12" evidence="7 14"/>
<evidence type="ECO:0000256" key="10">
    <source>
        <dbReference type="ARBA" id="ARBA00022723"/>
    </source>
</evidence>
<accession>A0A211ZQW9</accession>
<dbReference type="NCBIfam" id="TIGR00506">
    <property type="entry name" value="ribB"/>
    <property type="match status" value="1"/>
</dbReference>
<keyword evidence="18" id="KW-1185">Reference proteome</keyword>
<reference evidence="18" key="1">
    <citation type="submission" date="2017-05" db="EMBL/GenBank/DDBJ databases">
        <authorList>
            <person name="Macchi M."/>
            <person name="Festa S."/>
            <person name="Coppotelli B.M."/>
            <person name="Morelli I.S."/>
        </authorList>
    </citation>
    <scope>NUCLEOTIDE SEQUENCE [LARGE SCALE GENOMIC DNA]</scope>
    <source>
        <strain evidence="18">I</strain>
    </source>
</reference>
<protein>
    <recommendedName>
        <fullName evidence="8 14">3,4-dihydroxy-2-butanone 4-phosphate synthase</fullName>
        <shortName evidence="14">DHBP synthase</shortName>
        <ecNumber evidence="7 14">4.1.99.12</ecNumber>
    </recommendedName>
</protein>
<dbReference type="SUPFAM" id="SSF55821">
    <property type="entry name" value="YrdC/RibB"/>
    <property type="match status" value="1"/>
</dbReference>
<dbReference type="GO" id="GO:0005829">
    <property type="term" value="C:cytosol"/>
    <property type="evidence" value="ECO:0007669"/>
    <property type="project" value="TreeGrafter"/>
</dbReference>
<comment type="catalytic activity">
    <reaction evidence="1 14">
        <text>D-ribulose 5-phosphate = (2S)-2-hydroxy-3-oxobutyl phosphate + formate + H(+)</text>
        <dbReference type="Rhea" id="RHEA:18457"/>
        <dbReference type="ChEBI" id="CHEBI:15378"/>
        <dbReference type="ChEBI" id="CHEBI:15740"/>
        <dbReference type="ChEBI" id="CHEBI:58121"/>
        <dbReference type="ChEBI" id="CHEBI:58830"/>
        <dbReference type="EC" id="4.1.99.12"/>
    </reaction>
</comment>
<feature type="binding site" evidence="14">
    <location>
        <position position="69"/>
    </location>
    <ligand>
        <name>Mg(2+)</name>
        <dbReference type="ChEBI" id="CHEBI:18420"/>
        <label>1</label>
    </ligand>
</feature>
<evidence type="ECO:0000256" key="1">
    <source>
        <dbReference type="ARBA" id="ARBA00000141"/>
    </source>
</evidence>
<dbReference type="InterPro" id="IPR000422">
    <property type="entry name" value="DHBP_synthase_RibB"/>
</dbReference>
<feature type="binding site" evidence="14">
    <location>
        <position position="69"/>
    </location>
    <ligand>
        <name>Mg(2+)</name>
        <dbReference type="ChEBI" id="CHEBI:18420"/>
        <label>2</label>
    </ligand>
</feature>
<evidence type="ECO:0000256" key="14">
    <source>
        <dbReference type="HAMAP-Rule" id="MF_00180"/>
    </source>
</evidence>
<evidence type="ECO:0000256" key="13">
    <source>
        <dbReference type="ARBA" id="ARBA00023239"/>
    </source>
</evidence>
<dbReference type="HAMAP" id="MF_00180">
    <property type="entry name" value="RibB"/>
    <property type="match status" value="1"/>
</dbReference>
<evidence type="ECO:0000313" key="17">
    <source>
        <dbReference type="EMBL" id="OWJ67639.1"/>
    </source>
</evidence>
<proteinExistence type="inferred from homology"/>
<dbReference type="Gene3D" id="3.90.870.10">
    <property type="entry name" value="DHBP synthase"/>
    <property type="match status" value="1"/>
</dbReference>
<feature type="site" description="Essential for catalytic activity" evidence="14">
    <location>
        <position position="205"/>
    </location>
</feature>
<sequence length="412" mass="44760">MHDLSKLKHGSPRELGDRHAGAVHGAPAARSQDSRLTEDDQALLSPISEIIEEARQGRMFILVDDEDRENEGDLVIPAQTADAEAINFMARYGRGLICLAMERKRIDELGLQLMTRSNASRHQTAFTVSIEAREGVTTGISAADRARTVAVAIDPACGPADVATPGHVFPLVARDGGVLERTGHTEAAVDISRLAGMVPAGVICEIMNDDGSMARLPDLVKFAQFHNLKIGTIADLIAYRRCQESLVERKLETTIESRWGGDWRMLVYVNKARYAEHVVLVKGDISGEEPVLVRMHALNVLDDVLGDVHGGNAGILHGAMQEIGREGRGVVVLIREPQPDSLSERLQRRLGGMPAKESGHELRDYGVGAQILLDLGVSRLIVLSNHPRTIVGIDGYGLTVVEQRAITGIQED</sequence>
<dbReference type="FunFam" id="3.90.870.10:FF:000001">
    <property type="entry name" value="Riboflavin biosynthesis protein RibBA"/>
    <property type="match status" value="1"/>
</dbReference>
<organism evidence="17 18">
    <name type="scientific">Inquilinus limosus</name>
    <dbReference type="NCBI Taxonomy" id="171674"/>
    <lineage>
        <taxon>Bacteria</taxon>
        <taxon>Pseudomonadati</taxon>
        <taxon>Pseudomonadota</taxon>
        <taxon>Alphaproteobacteria</taxon>
        <taxon>Rhodospirillales</taxon>
        <taxon>Rhodospirillaceae</taxon>
        <taxon>Inquilinus</taxon>
    </lineage>
</organism>
<evidence type="ECO:0000256" key="8">
    <source>
        <dbReference type="ARBA" id="ARBA00018836"/>
    </source>
</evidence>
<dbReference type="Pfam" id="PF00925">
    <property type="entry name" value="GTP_cyclohydro2"/>
    <property type="match status" value="1"/>
</dbReference>
<feature type="binding site" evidence="14">
    <location>
        <position position="73"/>
    </location>
    <ligand>
        <name>D-ribulose 5-phosphate</name>
        <dbReference type="ChEBI" id="CHEBI:58121"/>
    </ligand>
</feature>
<dbReference type="UniPathway" id="UPA00275">
    <property type="reaction ID" value="UER00399"/>
</dbReference>
<evidence type="ECO:0000256" key="15">
    <source>
        <dbReference type="SAM" id="MobiDB-lite"/>
    </source>
</evidence>
<dbReference type="GO" id="GO:0030145">
    <property type="term" value="F:manganese ion binding"/>
    <property type="evidence" value="ECO:0007669"/>
    <property type="project" value="UniProtKB-UniRule"/>
</dbReference>
<comment type="caution">
    <text evidence="17">The sequence shown here is derived from an EMBL/GenBank/DDBJ whole genome shotgun (WGS) entry which is preliminary data.</text>
</comment>
<feature type="binding site" evidence="14">
    <location>
        <position position="184"/>
    </location>
    <ligand>
        <name>Mg(2+)</name>
        <dbReference type="ChEBI" id="CHEBI:18420"/>
        <label>2</label>
    </ligand>
</feature>
<evidence type="ECO:0000259" key="16">
    <source>
        <dbReference type="Pfam" id="PF00925"/>
    </source>
</evidence>
<comment type="pathway">
    <text evidence="4 14">Cofactor biosynthesis; riboflavin biosynthesis; 2-hydroxy-3-oxobutyl phosphate from D-ribulose 5-phosphate: step 1/1.</text>
</comment>
<dbReference type="Gene3D" id="3.40.50.10990">
    <property type="entry name" value="GTP cyclohydrolase II"/>
    <property type="match status" value="1"/>
</dbReference>
<evidence type="ECO:0000256" key="11">
    <source>
        <dbReference type="ARBA" id="ARBA00022842"/>
    </source>
</evidence>
<evidence type="ECO:0000256" key="12">
    <source>
        <dbReference type="ARBA" id="ARBA00023211"/>
    </source>
</evidence>
<feature type="compositionally biased region" description="Basic and acidic residues" evidence="15">
    <location>
        <begin position="1"/>
        <end position="20"/>
    </location>
</feature>
<dbReference type="GO" id="GO:0009231">
    <property type="term" value="P:riboflavin biosynthetic process"/>
    <property type="evidence" value="ECO:0007669"/>
    <property type="project" value="UniProtKB-UniRule"/>
</dbReference>
<comment type="cofactor">
    <cofactor evidence="2">
        <name>Mn(2+)</name>
        <dbReference type="ChEBI" id="CHEBI:29035"/>
    </cofactor>
</comment>
<dbReference type="STRING" id="1122125.GCA_000423185_03239"/>
<name>A0A211ZQW9_9PROT</name>
<dbReference type="OrthoDB" id="9793111at2"/>
<comment type="similarity">
    <text evidence="6">In the C-terminal section; belongs to the GTP cyclohydrolase II family.</text>
</comment>
<feature type="binding site" evidence="14">
    <location>
        <begin position="181"/>
        <end position="185"/>
    </location>
    <ligand>
        <name>D-ribulose 5-phosphate</name>
        <dbReference type="ChEBI" id="CHEBI:58121"/>
    </ligand>
</feature>
<dbReference type="PANTHER" id="PTHR21327:SF34">
    <property type="entry name" value="3,4-DIHYDROXY-2-BUTANONE 4-PHOSPHATE SYNTHASE"/>
    <property type="match status" value="1"/>
</dbReference>
<comment type="similarity">
    <text evidence="14">Belongs to the DHBP synthase family.</text>
</comment>
<evidence type="ECO:0000256" key="9">
    <source>
        <dbReference type="ARBA" id="ARBA00022619"/>
    </source>
</evidence>
<dbReference type="InterPro" id="IPR032677">
    <property type="entry name" value="GTP_cyclohydro_II"/>
</dbReference>
<evidence type="ECO:0000256" key="3">
    <source>
        <dbReference type="ARBA" id="ARBA00002284"/>
    </source>
</evidence>
<keyword evidence="12 14" id="KW-0464">Manganese</keyword>
<evidence type="ECO:0000256" key="2">
    <source>
        <dbReference type="ARBA" id="ARBA00001936"/>
    </source>
</evidence>
<keyword evidence="13 14" id="KW-0456">Lyase</keyword>
<dbReference type="PIRSF" id="PIRSF001259">
    <property type="entry name" value="RibA"/>
    <property type="match status" value="1"/>
</dbReference>
<dbReference type="AlphaFoldDB" id="A0A211ZQW9"/>